<dbReference type="Proteomes" id="UP001221757">
    <property type="component" value="Unassembled WGS sequence"/>
</dbReference>
<comment type="caution">
    <text evidence="1">The sequence shown here is derived from an EMBL/GenBank/DDBJ whole genome shotgun (WGS) entry which is preliminary data.</text>
</comment>
<dbReference type="AlphaFoldDB" id="A0AAD7G724"/>
<evidence type="ECO:0000313" key="1">
    <source>
        <dbReference type="EMBL" id="KAJ7674143.1"/>
    </source>
</evidence>
<gene>
    <name evidence="1" type="ORF">B0H17DRAFT_1140792</name>
</gene>
<reference evidence="1" key="1">
    <citation type="submission" date="2023-03" db="EMBL/GenBank/DDBJ databases">
        <title>Massive genome expansion in bonnet fungi (Mycena s.s.) driven by repeated elements and novel gene families across ecological guilds.</title>
        <authorList>
            <consortium name="Lawrence Berkeley National Laboratory"/>
            <person name="Harder C.B."/>
            <person name="Miyauchi S."/>
            <person name="Viragh M."/>
            <person name="Kuo A."/>
            <person name="Thoen E."/>
            <person name="Andreopoulos B."/>
            <person name="Lu D."/>
            <person name="Skrede I."/>
            <person name="Drula E."/>
            <person name="Henrissat B."/>
            <person name="Morin E."/>
            <person name="Kohler A."/>
            <person name="Barry K."/>
            <person name="LaButti K."/>
            <person name="Morin E."/>
            <person name="Salamov A."/>
            <person name="Lipzen A."/>
            <person name="Mereny Z."/>
            <person name="Hegedus B."/>
            <person name="Baldrian P."/>
            <person name="Stursova M."/>
            <person name="Weitz H."/>
            <person name="Taylor A."/>
            <person name="Grigoriev I.V."/>
            <person name="Nagy L.G."/>
            <person name="Martin F."/>
            <person name="Kauserud H."/>
        </authorList>
    </citation>
    <scope>NUCLEOTIDE SEQUENCE</scope>
    <source>
        <strain evidence="1">CBHHK067</strain>
    </source>
</reference>
<sequence>MYYINIIYVNILDSSPVTPLHPALETVILAPPSALDKPGALYVFDIRRINRIVARAAPSHGRRYRWRKSGAPSILGTPGPVVMEVSGPATGFVGLLGTDPPPLQTPGGMDVTFGMPLLWRPSYRKIWLSPLWGSGWNCAHRCVLSPVFGLAGGREIQTKTSKTRGCSVATEQPETCLKGSVAGFMQMTVQLAVGQSPSGPRMTVDCPPVAHECTKGKNTCGLCGQVGGAGLRTIPALAAQLRVRMMGEMTTRIRGAYIPVPHEAAQEHNSCRQSGWERAGGSSGHVAQVLLLDGIAGRWAVVGERQEEASGSWQSQWIRFRWWGKHLVGPLHLSIRILSSLQTWWILSSRVHRRHGGF</sequence>
<name>A0AAD7G724_MYCRO</name>
<organism evidence="1 2">
    <name type="scientific">Mycena rosella</name>
    <name type="common">Pink bonnet</name>
    <name type="synonym">Agaricus rosellus</name>
    <dbReference type="NCBI Taxonomy" id="1033263"/>
    <lineage>
        <taxon>Eukaryota</taxon>
        <taxon>Fungi</taxon>
        <taxon>Dikarya</taxon>
        <taxon>Basidiomycota</taxon>
        <taxon>Agaricomycotina</taxon>
        <taxon>Agaricomycetes</taxon>
        <taxon>Agaricomycetidae</taxon>
        <taxon>Agaricales</taxon>
        <taxon>Marasmiineae</taxon>
        <taxon>Mycenaceae</taxon>
        <taxon>Mycena</taxon>
    </lineage>
</organism>
<dbReference type="EMBL" id="JARKIE010000159">
    <property type="protein sequence ID" value="KAJ7674143.1"/>
    <property type="molecule type" value="Genomic_DNA"/>
</dbReference>
<keyword evidence="2" id="KW-1185">Reference proteome</keyword>
<proteinExistence type="predicted"/>
<evidence type="ECO:0000313" key="2">
    <source>
        <dbReference type="Proteomes" id="UP001221757"/>
    </source>
</evidence>
<accession>A0AAD7G724</accession>
<protein>
    <submittedName>
        <fullName evidence="1">Uncharacterized protein</fullName>
    </submittedName>
</protein>